<evidence type="ECO:0000313" key="3">
    <source>
        <dbReference type="Proteomes" id="UP000193335"/>
    </source>
</evidence>
<sequence>MRRSLAGTNGGDHGGRDQRADARNAHDATAVSFLLTDLVNLAGKGLDPFIERYPVFVQASNQAAHSWRYLILTALQDRQ</sequence>
<accession>A0A1Y2JR14</accession>
<dbReference type="Proteomes" id="UP000193335">
    <property type="component" value="Unassembled WGS sequence"/>
</dbReference>
<reference evidence="2 3" key="1">
    <citation type="submission" date="2017-03" db="EMBL/GenBank/DDBJ databases">
        <title>Whole genome sequences of fourteen strains of Bradyrhizobium canariense and one strain of Bradyrhizobium japonicum isolated from Lupinus (Papilionoideae: Genisteae) species in Algeria.</title>
        <authorList>
            <person name="Crovadore J."/>
            <person name="Chekireb D."/>
            <person name="Brachmann A."/>
            <person name="Chablais R."/>
            <person name="Cochard B."/>
            <person name="Lefort F."/>
        </authorList>
    </citation>
    <scope>NUCLEOTIDE SEQUENCE [LARGE SCALE GENOMIC DNA]</scope>
    <source>
        <strain evidence="2 3">UBMA197</strain>
    </source>
</reference>
<protein>
    <submittedName>
        <fullName evidence="2">Uncharacterized protein</fullName>
    </submittedName>
</protein>
<dbReference type="EMBL" id="NAFL01000237">
    <property type="protein sequence ID" value="OSJ33870.1"/>
    <property type="molecule type" value="Genomic_DNA"/>
</dbReference>
<name>A0A1Y2JR14_BRAJP</name>
<proteinExistence type="predicted"/>
<evidence type="ECO:0000313" key="2">
    <source>
        <dbReference type="EMBL" id="OSJ33870.1"/>
    </source>
</evidence>
<feature type="region of interest" description="Disordered" evidence="1">
    <location>
        <begin position="1"/>
        <end position="23"/>
    </location>
</feature>
<comment type="caution">
    <text evidence="2">The sequence shown here is derived from an EMBL/GenBank/DDBJ whole genome shotgun (WGS) entry which is preliminary data.</text>
</comment>
<dbReference type="AlphaFoldDB" id="A0A1Y2JR14"/>
<feature type="compositionally biased region" description="Basic and acidic residues" evidence="1">
    <location>
        <begin position="13"/>
        <end position="23"/>
    </location>
</feature>
<evidence type="ECO:0000256" key="1">
    <source>
        <dbReference type="SAM" id="MobiDB-lite"/>
    </source>
</evidence>
<organism evidence="2 3">
    <name type="scientific">Bradyrhizobium japonicum</name>
    <dbReference type="NCBI Taxonomy" id="375"/>
    <lineage>
        <taxon>Bacteria</taxon>
        <taxon>Pseudomonadati</taxon>
        <taxon>Pseudomonadota</taxon>
        <taxon>Alphaproteobacteria</taxon>
        <taxon>Hyphomicrobiales</taxon>
        <taxon>Nitrobacteraceae</taxon>
        <taxon>Bradyrhizobium</taxon>
    </lineage>
</organism>
<gene>
    <name evidence="2" type="ORF">BSZ19_13770</name>
</gene>